<dbReference type="AlphaFoldDB" id="A0ABD5QDI9"/>
<gene>
    <name evidence="2" type="ORF">ACFPFO_08865</name>
</gene>
<sequence length="62" mass="6900">MSRKARFELYRDTADEWRWRLVVSNGNIIADSGEGYASKQGAQRGIRSVKASAPDAEIVVSE</sequence>
<dbReference type="InterPro" id="IPR010879">
    <property type="entry name" value="DUF1508"/>
</dbReference>
<proteinExistence type="predicted"/>
<reference evidence="2 3" key="1">
    <citation type="journal article" date="2019" name="Int. J. Syst. Evol. Microbiol.">
        <title>The Global Catalogue of Microorganisms (GCM) 10K type strain sequencing project: providing services to taxonomists for standard genome sequencing and annotation.</title>
        <authorList>
            <consortium name="The Broad Institute Genomics Platform"/>
            <consortium name="The Broad Institute Genome Sequencing Center for Infectious Disease"/>
            <person name="Wu L."/>
            <person name="Ma J."/>
        </authorList>
    </citation>
    <scope>NUCLEOTIDE SEQUENCE [LARGE SCALE GENOMIC DNA]</scope>
    <source>
        <strain evidence="2 3">CGMCC 1.15824</strain>
    </source>
</reference>
<accession>A0ABD5QDI9</accession>
<dbReference type="NCBIfam" id="NF041908">
    <property type="entry name" value="HVO_2922"/>
    <property type="match status" value="1"/>
</dbReference>
<dbReference type="Proteomes" id="UP001595925">
    <property type="component" value="Unassembled WGS sequence"/>
</dbReference>
<dbReference type="InterPro" id="IPR036913">
    <property type="entry name" value="YegP-like_sf"/>
</dbReference>
<comment type="caution">
    <text evidence="2">The sequence shown here is derived from an EMBL/GenBank/DDBJ whole genome shotgun (WGS) entry which is preliminary data.</text>
</comment>
<evidence type="ECO:0000313" key="3">
    <source>
        <dbReference type="Proteomes" id="UP001595925"/>
    </source>
</evidence>
<keyword evidence="3" id="KW-1185">Reference proteome</keyword>
<organism evidence="2 3">
    <name type="scientific">Saliphagus infecundisoli</name>
    <dbReference type="NCBI Taxonomy" id="1849069"/>
    <lineage>
        <taxon>Archaea</taxon>
        <taxon>Methanobacteriati</taxon>
        <taxon>Methanobacteriota</taxon>
        <taxon>Stenosarchaea group</taxon>
        <taxon>Halobacteria</taxon>
        <taxon>Halobacteriales</taxon>
        <taxon>Natrialbaceae</taxon>
        <taxon>Saliphagus</taxon>
    </lineage>
</organism>
<feature type="domain" description="DUF1508" evidence="1">
    <location>
        <begin position="12"/>
        <end position="59"/>
    </location>
</feature>
<dbReference type="EMBL" id="JBHSJG010000034">
    <property type="protein sequence ID" value="MFC4987861.1"/>
    <property type="molecule type" value="Genomic_DNA"/>
</dbReference>
<dbReference type="Pfam" id="PF07411">
    <property type="entry name" value="DUF1508"/>
    <property type="match status" value="1"/>
</dbReference>
<evidence type="ECO:0000259" key="1">
    <source>
        <dbReference type="Pfam" id="PF07411"/>
    </source>
</evidence>
<name>A0ABD5QDI9_9EURY</name>
<protein>
    <submittedName>
        <fullName evidence="2">HVO_2922 family protein</fullName>
    </submittedName>
</protein>
<dbReference type="Gene3D" id="2.30.29.80">
    <property type="match status" value="1"/>
</dbReference>
<dbReference type="SUPFAM" id="SSF160113">
    <property type="entry name" value="YegP-like"/>
    <property type="match status" value="1"/>
</dbReference>
<dbReference type="RefSeq" id="WP_114579677.1">
    <property type="nucleotide sequence ID" value="NZ_JAIVEF010000031.1"/>
</dbReference>
<evidence type="ECO:0000313" key="2">
    <source>
        <dbReference type="EMBL" id="MFC4987861.1"/>
    </source>
</evidence>